<protein>
    <submittedName>
        <fullName evidence="3">PiggyBac transposable element-derived protein 2</fullName>
    </submittedName>
</protein>
<proteinExistence type="predicted"/>
<dbReference type="PANTHER" id="PTHR46599:SF3">
    <property type="entry name" value="PIGGYBAC TRANSPOSABLE ELEMENT-DERIVED PROTEIN 4"/>
    <property type="match status" value="1"/>
</dbReference>
<dbReference type="STRING" id="151549.A0A4C1VV68"/>
<feature type="domain" description="PiggyBac transposable element-derived protein" evidence="2">
    <location>
        <begin position="124"/>
        <end position="265"/>
    </location>
</feature>
<organism evidence="3 4">
    <name type="scientific">Eumeta variegata</name>
    <name type="common">Bagworm moth</name>
    <name type="synonym">Eumeta japonica</name>
    <dbReference type="NCBI Taxonomy" id="151549"/>
    <lineage>
        <taxon>Eukaryota</taxon>
        <taxon>Metazoa</taxon>
        <taxon>Ecdysozoa</taxon>
        <taxon>Arthropoda</taxon>
        <taxon>Hexapoda</taxon>
        <taxon>Insecta</taxon>
        <taxon>Pterygota</taxon>
        <taxon>Neoptera</taxon>
        <taxon>Endopterygota</taxon>
        <taxon>Lepidoptera</taxon>
        <taxon>Glossata</taxon>
        <taxon>Ditrysia</taxon>
        <taxon>Tineoidea</taxon>
        <taxon>Psychidae</taxon>
        <taxon>Oiketicinae</taxon>
        <taxon>Eumeta</taxon>
    </lineage>
</organism>
<dbReference type="AlphaFoldDB" id="A0A4C1VV68"/>
<name>A0A4C1VV68_EUMVA</name>
<dbReference type="PANTHER" id="PTHR46599">
    <property type="entry name" value="PIGGYBAC TRANSPOSABLE ELEMENT-DERIVED PROTEIN 4"/>
    <property type="match status" value="1"/>
</dbReference>
<dbReference type="InterPro" id="IPR029526">
    <property type="entry name" value="PGBD"/>
</dbReference>
<accession>A0A4C1VV68</accession>
<evidence type="ECO:0000259" key="2">
    <source>
        <dbReference type="Pfam" id="PF13843"/>
    </source>
</evidence>
<evidence type="ECO:0000256" key="1">
    <source>
        <dbReference type="SAM" id="MobiDB-lite"/>
    </source>
</evidence>
<dbReference type="Pfam" id="PF13843">
    <property type="entry name" value="DDE_Tnp_1_7"/>
    <property type="match status" value="1"/>
</dbReference>
<sequence>MVSIIRQMLLRAIQIRYHFDIVFSVSIMRKDDDQGIIDVEIEDTTLRQNETPDSLPGPSTSTAEPETEAQVTHQPAFKWSQRTYLPNIFRNVEYEFGKVKICQVEADTLLTPFDIFCAATNFDDLVHYIVSESVRYAHQNGREFTIEPEEMKAFFGMNLVMGYHVLPSLRDYWSTEPDMGVPFISNVMPRARFEEIRRNLHFCNNDEVRDTTSPNYDRAYKIRPIMDHFNASFQNALNNTEKQSIDEHMIKFKGHNAMKQYIKISLSNGASSYGADVMQRQVLATGYNSFQKALQSIAGDGTQTSQAIHEVKCLLNNLEKKENAVMAVFWAAILDRINGVSISLQKKTIELRTAVDLLKSLLDFLISQRELFDDYGTKANLNTDTQYNNENQRVRIRKRHYGDGATEEVQRKREVKS</sequence>
<dbReference type="OrthoDB" id="118105at2759"/>
<evidence type="ECO:0000313" key="4">
    <source>
        <dbReference type="Proteomes" id="UP000299102"/>
    </source>
</evidence>
<dbReference type="Proteomes" id="UP000299102">
    <property type="component" value="Unassembled WGS sequence"/>
</dbReference>
<dbReference type="EMBL" id="BGZK01000421">
    <property type="protein sequence ID" value="GBP42651.1"/>
    <property type="molecule type" value="Genomic_DNA"/>
</dbReference>
<feature type="region of interest" description="Disordered" evidence="1">
    <location>
        <begin position="47"/>
        <end position="72"/>
    </location>
</feature>
<reference evidence="3 4" key="1">
    <citation type="journal article" date="2019" name="Commun. Biol.">
        <title>The bagworm genome reveals a unique fibroin gene that provides high tensile strength.</title>
        <authorList>
            <person name="Kono N."/>
            <person name="Nakamura H."/>
            <person name="Ohtoshi R."/>
            <person name="Tomita M."/>
            <person name="Numata K."/>
            <person name="Arakawa K."/>
        </authorList>
    </citation>
    <scope>NUCLEOTIDE SEQUENCE [LARGE SCALE GENOMIC DNA]</scope>
</reference>
<evidence type="ECO:0000313" key="3">
    <source>
        <dbReference type="EMBL" id="GBP42651.1"/>
    </source>
</evidence>
<comment type="caution">
    <text evidence="3">The sequence shown here is derived from an EMBL/GenBank/DDBJ whole genome shotgun (WGS) entry which is preliminary data.</text>
</comment>
<gene>
    <name evidence="3" type="primary">PGBD2</name>
    <name evidence="3" type="ORF">EVAR_87202_1</name>
</gene>
<keyword evidence="4" id="KW-1185">Reference proteome</keyword>